<dbReference type="GO" id="GO:0004190">
    <property type="term" value="F:aspartic-type endopeptidase activity"/>
    <property type="evidence" value="ECO:0007669"/>
    <property type="project" value="UniProtKB-KW"/>
</dbReference>
<feature type="non-terminal residue" evidence="3">
    <location>
        <position position="220"/>
    </location>
</feature>
<dbReference type="InterPro" id="IPR001969">
    <property type="entry name" value="Aspartic_peptidase_AS"/>
</dbReference>
<feature type="non-terminal residue" evidence="3">
    <location>
        <position position="1"/>
    </location>
</feature>
<name>A0A165X0G7_9AGAM</name>
<dbReference type="GO" id="GO:0006508">
    <property type="term" value="P:proteolysis"/>
    <property type="evidence" value="ECO:0007669"/>
    <property type="project" value="InterPro"/>
</dbReference>
<keyword evidence="1" id="KW-0645">Protease</keyword>
<evidence type="ECO:0000256" key="1">
    <source>
        <dbReference type="ARBA" id="ARBA00022750"/>
    </source>
</evidence>
<evidence type="ECO:0008006" key="5">
    <source>
        <dbReference type="Google" id="ProtNLM"/>
    </source>
</evidence>
<dbReference type="STRING" id="1314776.A0A165X0G7"/>
<keyword evidence="1" id="KW-0378">Hydrolase</keyword>
<dbReference type="SUPFAM" id="SSF50630">
    <property type="entry name" value="Acid proteases"/>
    <property type="match status" value="1"/>
</dbReference>
<evidence type="ECO:0000256" key="2">
    <source>
        <dbReference type="SAM" id="MobiDB-lite"/>
    </source>
</evidence>
<keyword evidence="4" id="KW-1185">Reference proteome</keyword>
<gene>
    <name evidence="3" type="ORF">SISSUDRAFT_968504</name>
</gene>
<protein>
    <recommendedName>
        <fullName evidence="5">Peptidase A2 domain-containing protein</fullName>
    </recommendedName>
</protein>
<dbReference type="CDD" id="cd00303">
    <property type="entry name" value="retropepsin_like"/>
    <property type="match status" value="1"/>
</dbReference>
<sequence length="220" mass="24335">PPGSSFLGSRAVQTDCYVLTYGQNSTPVMIDSGSDITLISEAAYKKISKDVKTKQGFRISLFEVTGKSKVTGFVTIPLYFDTPDGPVTLTVEAYVVKGMSTPLLIGNDYQDQYSLTIRRSEGETHLEFADTGRSIHIQNSTSTGPMDEEGKPIKIISKVQSSSLRTHRDAQRRKRKEKARSTETDVRALQKTAIKPGFCKKVPVKVNLKGRKEAYVEPIL</sequence>
<dbReference type="Proteomes" id="UP000076798">
    <property type="component" value="Unassembled WGS sequence"/>
</dbReference>
<feature type="region of interest" description="Disordered" evidence="2">
    <location>
        <begin position="161"/>
        <end position="185"/>
    </location>
</feature>
<evidence type="ECO:0000313" key="4">
    <source>
        <dbReference type="Proteomes" id="UP000076798"/>
    </source>
</evidence>
<dbReference type="Gene3D" id="2.40.70.10">
    <property type="entry name" value="Acid Proteases"/>
    <property type="match status" value="1"/>
</dbReference>
<dbReference type="AlphaFoldDB" id="A0A165X0G7"/>
<keyword evidence="1" id="KW-0064">Aspartyl protease</keyword>
<proteinExistence type="predicted"/>
<dbReference type="PROSITE" id="PS00141">
    <property type="entry name" value="ASP_PROTEASE"/>
    <property type="match status" value="1"/>
</dbReference>
<dbReference type="InterPro" id="IPR021109">
    <property type="entry name" value="Peptidase_aspartic_dom_sf"/>
</dbReference>
<evidence type="ECO:0000313" key="3">
    <source>
        <dbReference type="EMBL" id="KZT31708.1"/>
    </source>
</evidence>
<reference evidence="3 4" key="1">
    <citation type="journal article" date="2016" name="Mol. Biol. Evol.">
        <title>Comparative Genomics of Early-Diverging Mushroom-Forming Fungi Provides Insights into the Origins of Lignocellulose Decay Capabilities.</title>
        <authorList>
            <person name="Nagy L.G."/>
            <person name="Riley R."/>
            <person name="Tritt A."/>
            <person name="Adam C."/>
            <person name="Daum C."/>
            <person name="Floudas D."/>
            <person name="Sun H."/>
            <person name="Yadav J.S."/>
            <person name="Pangilinan J."/>
            <person name="Larsson K.H."/>
            <person name="Matsuura K."/>
            <person name="Barry K."/>
            <person name="Labutti K."/>
            <person name="Kuo R."/>
            <person name="Ohm R.A."/>
            <person name="Bhattacharya S.S."/>
            <person name="Shirouzu T."/>
            <person name="Yoshinaga Y."/>
            <person name="Martin F.M."/>
            <person name="Grigoriev I.V."/>
            <person name="Hibbett D.S."/>
        </authorList>
    </citation>
    <scope>NUCLEOTIDE SEQUENCE [LARGE SCALE GENOMIC DNA]</scope>
    <source>
        <strain evidence="3 4">HHB10207 ss-3</strain>
    </source>
</reference>
<dbReference type="OrthoDB" id="3068303at2759"/>
<organism evidence="3 4">
    <name type="scientific">Sistotremastrum suecicum HHB10207 ss-3</name>
    <dbReference type="NCBI Taxonomy" id="1314776"/>
    <lineage>
        <taxon>Eukaryota</taxon>
        <taxon>Fungi</taxon>
        <taxon>Dikarya</taxon>
        <taxon>Basidiomycota</taxon>
        <taxon>Agaricomycotina</taxon>
        <taxon>Agaricomycetes</taxon>
        <taxon>Sistotremastrales</taxon>
        <taxon>Sistotremastraceae</taxon>
        <taxon>Sistotremastrum</taxon>
    </lineage>
</organism>
<accession>A0A165X0G7</accession>
<dbReference type="EMBL" id="KV428485">
    <property type="protein sequence ID" value="KZT31708.1"/>
    <property type="molecule type" value="Genomic_DNA"/>
</dbReference>